<dbReference type="Pfam" id="PF07922">
    <property type="entry name" value="Glyco_transf_52"/>
    <property type="match status" value="1"/>
</dbReference>
<evidence type="ECO:0000256" key="2">
    <source>
        <dbReference type="ARBA" id="ARBA00022676"/>
    </source>
</evidence>
<proteinExistence type="inferred from homology"/>
<dbReference type="EMBL" id="JYGQ01000004">
    <property type="protein sequence ID" value="KJQ70031.1"/>
    <property type="molecule type" value="Genomic_DNA"/>
</dbReference>
<sequence>MENIIFCSSPFQVLVAKEVVQTVSEDFIGIYLKMSNDSRQDFYAERMEEFCKEVLVLEGKTVFNDIQEALKDRAISNLYLASLDNPVALSIFNPSTMNLCTFDDGSTSIVPLNLYTQNLERGIPYTNFTLREVMSLSNRHYTVFEDCILFPKEKQVFLKLHLEPSHFHRAKNGKKISIFLGQFLGSLLYQEDLELTQKLTAKVLDEQKIDYYYPHPRVPLNPYQDKLKETRFCFEEEIYLLLEEYEFVEVHGFYSTSLLLVKDIEGVSVHGYRTFLTTHESNVFAKLGVPYQNVSQSDTPVDIVMPVYNGAETISQTIDSVLNQTHQAFRLLIVDDGSTDNTEEVCKPYLVDERIQYIREDHKGISETLNRGVSLSQTTYVARQDADDVWMPWHLDFLLQELEKNPQLDLIGARVVAEEDAITDKIKRNQSHHLSGEKLWLELAYQNVFNHSTVIFKRSAYDEAGGYDAKCDGFEDWHLWSRMVTKDNALVLNVTTTYYRLSERHKRGMAFRARLARSRGLRLEDVLD</sequence>
<name>A0A081PPE4_STRMT</name>
<dbReference type="GO" id="GO:0016757">
    <property type="term" value="F:glycosyltransferase activity"/>
    <property type="evidence" value="ECO:0007669"/>
    <property type="project" value="UniProtKB-KW"/>
</dbReference>
<dbReference type="PANTHER" id="PTHR43685">
    <property type="entry name" value="GLYCOSYLTRANSFERASE"/>
    <property type="match status" value="1"/>
</dbReference>
<evidence type="ECO:0000313" key="5">
    <source>
        <dbReference type="EMBL" id="KJQ70031.1"/>
    </source>
</evidence>
<evidence type="ECO:0000313" key="6">
    <source>
        <dbReference type="Proteomes" id="UP000033415"/>
    </source>
</evidence>
<comment type="caution">
    <text evidence="5">The sequence shown here is derived from an EMBL/GenBank/DDBJ whole genome shotgun (WGS) entry which is preliminary data.</text>
</comment>
<dbReference type="Pfam" id="PF00535">
    <property type="entry name" value="Glycos_transf_2"/>
    <property type="match status" value="1"/>
</dbReference>
<dbReference type="SUPFAM" id="SSF53448">
    <property type="entry name" value="Nucleotide-diphospho-sugar transferases"/>
    <property type="match status" value="1"/>
</dbReference>
<keyword evidence="3 5" id="KW-0808">Transferase</keyword>
<keyword evidence="2" id="KW-0328">Glycosyltransferase</keyword>
<dbReference type="PANTHER" id="PTHR43685:SF5">
    <property type="entry name" value="GLYCOSYLTRANSFERASE EPSE-RELATED"/>
    <property type="match status" value="1"/>
</dbReference>
<protein>
    <submittedName>
        <fullName evidence="5">Glycosyl transferase family protein</fullName>
    </submittedName>
</protein>
<reference evidence="5 6" key="1">
    <citation type="submission" date="2015-02" db="EMBL/GenBank/DDBJ databases">
        <title>Evolution of amylase-binding proteins of oral streptococcal species.</title>
        <authorList>
            <person name="Haase E.M."/>
        </authorList>
    </citation>
    <scope>NUCLEOTIDE SEQUENCE [LARGE SCALE GENOMIC DNA]</scope>
    <source>
        <strain evidence="5 6">SK137</strain>
    </source>
</reference>
<dbReference type="InterPro" id="IPR001173">
    <property type="entry name" value="Glyco_trans_2-like"/>
</dbReference>
<dbReference type="Gene3D" id="3.30.370.20">
    <property type="match status" value="1"/>
</dbReference>
<feature type="domain" description="Glycosyltransferase 2-like" evidence="4">
    <location>
        <begin position="303"/>
        <end position="461"/>
    </location>
</feature>
<dbReference type="AlphaFoldDB" id="A0A081PPE4"/>
<dbReference type="PATRIC" id="fig|28037.100.peg.1760"/>
<evidence type="ECO:0000256" key="1">
    <source>
        <dbReference type="ARBA" id="ARBA00006739"/>
    </source>
</evidence>
<evidence type="ECO:0000256" key="3">
    <source>
        <dbReference type="ARBA" id="ARBA00022679"/>
    </source>
</evidence>
<organism evidence="5 6">
    <name type="scientific">Streptococcus mitis</name>
    <dbReference type="NCBI Taxonomy" id="28037"/>
    <lineage>
        <taxon>Bacteria</taxon>
        <taxon>Bacillati</taxon>
        <taxon>Bacillota</taxon>
        <taxon>Bacilli</taxon>
        <taxon>Lactobacillales</taxon>
        <taxon>Streptococcaceae</taxon>
        <taxon>Streptococcus</taxon>
        <taxon>Streptococcus mitis group</taxon>
    </lineage>
</organism>
<gene>
    <name evidence="5" type="primary">csp2K_4</name>
    <name evidence="5" type="ORF">TZ91_01869</name>
</gene>
<dbReference type="RefSeq" id="WP_033687571.1">
    <property type="nucleotide sequence ID" value="NZ_JYGQ01000004.1"/>
</dbReference>
<dbReference type="Gene3D" id="3.90.550.10">
    <property type="entry name" value="Spore Coat Polysaccharide Biosynthesis Protein SpsA, Chain A"/>
    <property type="match status" value="1"/>
</dbReference>
<dbReference type="InterPro" id="IPR012477">
    <property type="entry name" value="Glyco_transf_52"/>
</dbReference>
<accession>A0A081PPE4</accession>
<comment type="similarity">
    <text evidence="1">Belongs to the glycosyltransferase 2 family.</text>
</comment>
<dbReference type="Proteomes" id="UP000033415">
    <property type="component" value="Unassembled WGS sequence"/>
</dbReference>
<dbReference type="InterPro" id="IPR029044">
    <property type="entry name" value="Nucleotide-diphossugar_trans"/>
</dbReference>
<evidence type="ECO:0000259" key="4">
    <source>
        <dbReference type="Pfam" id="PF00535"/>
    </source>
</evidence>
<dbReference type="InterPro" id="IPR050834">
    <property type="entry name" value="Glycosyltransf_2"/>
</dbReference>